<accession>A0A835YCF2</accession>
<feature type="compositionally biased region" description="Polar residues" evidence="1">
    <location>
        <begin position="100"/>
        <end position="136"/>
    </location>
</feature>
<evidence type="ECO:0000313" key="3">
    <source>
        <dbReference type="Proteomes" id="UP000612055"/>
    </source>
</evidence>
<proteinExistence type="predicted"/>
<dbReference type="EMBL" id="JAEHOE010000005">
    <property type="protein sequence ID" value="KAG2500056.1"/>
    <property type="molecule type" value="Genomic_DNA"/>
</dbReference>
<keyword evidence="3" id="KW-1185">Reference proteome</keyword>
<organism evidence="2 3">
    <name type="scientific">Edaphochlamys debaryana</name>
    <dbReference type="NCBI Taxonomy" id="47281"/>
    <lineage>
        <taxon>Eukaryota</taxon>
        <taxon>Viridiplantae</taxon>
        <taxon>Chlorophyta</taxon>
        <taxon>core chlorophytes</taxon>
        <taxon>Chlorophyceae</taxon>
        <taxon>CS clade</taxon>
        <taxon>Chlamydomonadales</taxon>
        <taxon>Chlamydomonadales incertae sedis</taxon>
        <taxon>Edaphochlamys</taxon>
    </lineage>
</organism>
<reference evidence="2" key="1">
    <citation type="journal article" date="2020" name="bioRxiv">
        <title>Comparative genomics of Chlamydomonas.</title>
        <authorList>
            <person name="Craig R.J."/>
            <person name="Hasan A.R."/>
            <person name="Ness R.W."/>
            <person name="Keightley P.D."/>
        </authorList>
    </citation>
    <scope>NUCLEOTIDE SEQUENCE</scope>
    <source>
        <strain evidence="2">CCAP 11/70</strain>
    </source>
</reference>
<dbReference type="OrthoDB" id="539100at2759"/>
<comment type="caution">
    <text evidence="2">The sequence shown here is derived from an EMBL/GenBank/DDBJ whole genome shotgun (WGS) entry which is preliminary data.</text>
</comment>
<dbReference type="Proteomes" id="UP000612055">
    <property type="component" value="Unassembled WGS sequence"/>
</dbReference>
<feature type="region of interest" description="Disordered" evidence="1">
    <location>
        <begin position="83"/>
        <end position="154"/>
    </location>
</feature>
<sequence>MPGAKRVASVSCASGWGASGASSASSGVSPCPVPVLGGGLAGGSLDVWLAVAAQVQDALAALPGWIQAAQVVQMDYAATPPSGAATPAELMQPAHGGNSSGRSSQFGFTSQRPGSAPFTSASSQAGNPGSGHSSTVAVPPLPPAGSDAMPAAPAPLVSDSAMDCSEPDATAFGWFSKCRGCRQMTAGEAELCGQCVPLCRTCSSTLSRKPAAERDQLVTRVMRTHAALCAREAGGGASLAPARLPRAPLAPRRAHLTVTGSWLRPNDL</sequence>
<evidence type="ECO:0000313" key="2">
    <source>
        <dbReference type="EMBL" id="KAG2500056.1"/>
    </source>
</evidence>
<dbReference type="AlphaFoldDB" id="A0A835YCF2"/>
<evidence type="ECO:0000256" key="1">
    <source>
        <dbReference type="SAM" id="MobiDB-lite"/>
    </source>
</evidence>
<protein>
    <submittedName>
        <fullName evidence="2">Uncharacterized protein</fullName>
    </submittedName>
</protein>
<gene>
    <name evidence="2" type="ORF">HYH03_002333</name>
</gene>
<name>A0A835YCF2_9CHLO</name>